<name>A0A061IE70_CRIGR</name>
<feature type="compositionally biased region" description="Acidic residues" evidence="1">
    <location>
        <begin position="63"/>
        <end position="81"/>
    </location>
</feature>
<accession>A0A061IE70</accession>
<proteinExistence type="predicted"/>
<sequence length="81" mass="9235">MEINNCKNQNHESYEFPLTMRMNQERSSKVMFGQAPWFLIWMIGSGGGDDGDDEKEGKGGLENIDEEGDKDEGEEDEDDEE</sequence>
<dbReference type="EMBL" id="KE671266">
    <property type="protein sequence ID" value="ERE80384.1"/>
    <property type="molecule type" value="Genomic_DNA"/>
</dbReference>
<organism evidence="2 3">
    <name type="scientific">Cricetulus griseus</name>
    <name type="common">Chinese hamster</name>
    <name type="synonym">Cricetulus barabensis griseus</name>
    <dbReference type="NCBI Taxonomy" id="10029"/>
    <lineage>
        <taxon>Eukaryota</taxon>
        <taxon>Metazoa</taxon>
        <taxon>Chordata</taxon>
        <taxon>Craniata</taxon>
        <taxon>Vertebrata</taxon>
        <taxon>Euteleostomi</taxon>
        <taxon>Mammalia</taxon>
        <taxon>Eutheria</taxon>
        <taxon>Euarchontoglires</taxon>
        <taxon>Glires</taxon>
        <taxon>Rodentia</taxon>
        <taxon>Myomorpha</taxon>
        <taxon>Muroidea</taxon>
        <taxon>Cricetidae</taxon>
        <taxon>Cricetinae</taxon>
        <taxon>Cricetulus</taxon>
    </lineage>
</organism>
<evidence type="ECO:0000256" key="1">
    <source>
        <dbReference type="SAM" id="MobiDB-lite"/>
    </source>
</evidence>
<dbReference type="AlphaFoldDB" id="A0A061IE70"/>
<dbReference type="Proteomes" id="UP000030759">
    <property type="component" value="Unassembled WGS sequence"/>
</dbReference>
<protein>
    <submittedName>
        <fullName evidence="2">Uncharacterized protein</fullName>
    </submittedName>
</protein>
<gene>
    <name evidence="2" type="ORF">H671_3g8894</name>
</gene>
<evidence type="ECO:0000313" key="3">
    <source>
        <dbReference type="Proteomes" id="UP000030759"/>
    </source>
</evidence>
<reference evidence="3" key="1">
    <citation type="journal article" date="2013" name="Nat. Biotechnol.">
        <title>Chinese hamster genome sequenced from sorted chromosomes.</title>
        <authorList>
            <person name="Brinkrolf K."/>
            <person name="Rupp O."/>
            <person name="Laux H."/>
            <person name="Kollin F."/>
            <person name="Ernst W."/>
            <person name="Linke B."/>
            <person name="Kofler R."/>
            <person name="Romand S."/>
            <person name="Hesse F."/>
            <person name="Budach W.E."/>
            <person name="Galosy S."/>
            <person name="Muller D."/>
            <person name="Noll T."/>
            <person name="Wienberg J."/>
            <person name="Jostock T."/>
            <person name="Leonard M."/>
            <person name="Grillari J."/>
            <person name="Tauch A."/>
            <person name="Goesmann A."/>
            <person name="Helk B."/>
            <person name="Mott J.E."/>
            <person name="Puhler A."/>
            <person name="Borth N."/>
        </authorList>
    </citation>
    <scope>NUCLEOTIDE SEQUENCE [LARGE SCALE GENOMIC DNA]</scope>
    <source>
        <strain evidence="3">17A/GY</strain>
    </source>
</reference>
<evidence type="ECO:0000313" key="2">
    <source>
        <dbReference type="EMBL" id="ERE80384.1"/>
    </source>
</evidence>
<feature type="region of interest" description="Disordered" evidence="1">
    <location>
        <begin position="43"/>
        <end position="81"/>
    </location>
</feature>